<reference evidence="1" key="1">
    <citation type="journal article" date="2019" name="Beilstein J. Org. Chem.">
        <title>Nanangenines: drimane sesquiterpenoids as the dominant metabolite cohort of a novel Australian fungus, Aspergillus nanangensis.</title>
        <authorList>
            <person name="Lacey H.J."/>
            <person name="Gilchrist C.L.M."/>
            <person name="Crombie A."/>
            <person name="Kalaitzis J.A."/>
            <person name="Vuong D."/>
            <person name="Rutledge P.J."/>
            <person name="Turner P."/>
            <person name="Pitt J.I."/>
            <person name="Lacey E."/>
            <person name="Chooi Y.H."/>
            <person name="Piggott A.M."/>
        </authorList>
    </citation>
    <scope>NUCLEOTIDE SEQUENCE</scope>
    <source>
        <strain evidence="1">MST-FP2251</strain>
    </source>
</reference>
<dbReference type="Proteomes" id="UP001194746">
    <property type="component" value="Unassembled WGS sequence"/>
</dbReference>
<keyword evidence="2" id="KW-1185">Reference proteome</keyword>
<organism evidence="1 2">
    <name type="scientific">Aspergillus nanangensis</name>
    <dbReference type="NCBI Taxonomy" id="2582783"/>
    <lineage>
        <taxon>Eukaryota</taxon>
        <taxon>Fungi</taxon>
        <taxon>Dikarya</taxon>
        <taxon>Ascomycota</taxon>
        <taxon>Pezizomycotina</taxon>
        <taxon>Eurotiomycetes</taxon>
        <taxon>Eurotiomycetidae</taxon>
        <taxon>Eurotiales</taxon>
        <taxon>Aspergillaceae</taxon>
        <taxon>Aspergillus</taxon>
        <taxon>Aspergillus subgen. Circumdati</taxon>
    </lineage>
</organism>
<dbReference type="AlphaFoldDB" id="A0AAD4GRC6"/>
<evidence type="ECO:0008006" key="3">
    <source>
        <dbReference type="Google" id="ProtNLM"/>
    </source>
</evidence>
<reference evidence="1" key="2">
    <citation type="submission" date="2020-02" db="EMBL/GenBank/DDBJ databases">
        <authorList>
            <person name="Gilchrist C.L.M."/>
            <person name="Chooi Y.-H."/>
        </authorList>
    </citation>
    <scope>NUCLEOTIDE SEQUENCE</scope>
    <source>
        <strain evidence="1">MST-FP2251</strain>
    </source>
</reference>
<protein>
    <recommendedName>
        <fullName evidence="3">F-box domain-containing protein</fullName>
    </recommendedName>
</protein>
<evidence type="ECO:0000313" key="2">
    <source>
        <dbReference type="Proteomes" id="UP001194746"/>
    </source>
</evidence>
<evidence type="ECO:0000313" key="1">
    <source>
        <dbReference type="EMBL" id="KAF9885283.1"/>
    </source>
</evidence>
<dbReference type="EMBL" id="VCAU01000099">
    <property type="protein sequence ID" value="KAF9885283.1"/>
    <property type="molecule type" value="Genomic_DNA"/>
</dbReference>
<comment type="caution">
    <text evidence="1">The sequence shown here is derived from an EMBL/GenBank/DDBJ whole genome shotgun (WGS) entry which is preliminary data.</text>
</comment>
<name>A0AAD4GRC6_ASPNN</name>
<accession>A0AAD4GRC6</accession>
<gene>
    <name evidence="1" type="ORF">FE257_013081</name>
</gene>
<sequence length="475" mass="54345">MSFSSLPQDIIALILQSCDSFSQIRSLILTSKPIHSVWILNQHSILWYVGQEDIPGFSDALIATRATQIAKDALLKGELPTDPFPVAELSGDAHKPSLEELKQTQCLQSVAEYLENETLDDDPDSFACMPDSSETERHEWARLRWKVWREEYHRAIYRNIAAGAILYRTYHTPIVSSARPASFLAALIRIMEGSEDLEAVTDDWFSGSDRRYLSDIPLYSRQDYRRSEASFQPLEDLFVEESRKRALSLDSSNKISSIRLEVRGEKSLFSSFERYTKTQNPQSLGATHAEALFDQILHFIFTTEQKPQQFIWDPREAREEPSEETDSSISAIFFGSFAPINLTLRDKMDVSGVLALPGLESKTLQNSNYLGFQYMDTFLNQAWEVGGIPNYYARDRRPPAPRVYFAEHMLRKYFGLRFADTIYASTRDSICAWDAFTHYGGLFTNLALEPYYLGEDMLQSCDDPVPTPYFKSAYE</sequence>
<proteinExistence type="predicted"/>